<organism evidence="2 3">
    <name type="scientific">Leeuwenhoekiella palythoae</name>
    <dbReference type="NCBI Taxonomy" id="573501"/>
    <lineage>
        <taxon>Bacteria</taxon>
        <taxon>Pseudomonadati</taxon>
        <taxon>Bacteroidota</taxon>
        <taxon>Flavobacteriia</taxon>
        <taxon>Flavobacteriales</taxon>
        <taxon>Flavobacteriaceae</taxon>
        <taxon>Leeuwenhoekiella</taxon>
    </lineage>
</organism>
<dbReference type="AlphaFoldDB" id="A0A1M5TUE4"/>
<dbReference type="GO" id="GO:0016758">
    <property type="term" value="F:hexosyltransferase activity"/>
    <property type="evidence" value="ECO:0007669"/>
    <property type="project" value="UniProtKB-ARBA"/>
</dbReference>
<dbReference type="InterPro" id="IPR029044">
    <property type="entry name" value="Nucleotide-diphossugar_trans"/>
</dbReference>
<evidence type="ECO:0000313" key="3">
    <source>
        <dbReference type="Proteomes" id="UP000184240"/>
    </source>
</evidence>
<dbReference type="InterPro" id="IPR001173">
    <property type="entry name" value="Glyco_trans_2-like"/>
</dbReference>
<dbReference type="STRING" id="573501.SAMN04487999_0461"/>
<accession>A0A1M5TUE4</accession>
<dbReference type="OrthoDB" id="761861at2"/>
<evidence type="ECO:0000313" key="2">
    <source>
        <dbReference type="EMBL" id="SHH54435.1"/>
    </source>
</evidence>
<name>A0A1M5TUE4_9FLAO</name>
<proteinExistence type="predicted"/>
<feature type="domain" description="Glycosyltransferase 2-like" evidence="1">
    <location>
        <begin position="7"/>
        <end position="126"/>
    </location>
</feature>
<dbReference type="Gene3D" id="3.90.550.10">
    <property type="entry name" value="Spore Coat Polysaccharide Biosynthesis Protein SpsA, Chain A"/>
    <property type="match status" value="1"/>
</dbReference>
<evidence type="ECO:0000259" key="1">
    <source>
        <dbReference type="Pfam" id="PF00535"/>
    </source>
</evidence>
<protein>
    <submittedName>
        <fullName evidence="2">Glycosyltransferase involved in cell wall bisynthesis</fullName>
    </submittedName>
</protein>
<dbReference type="EMBL" id="FQXT01000001">
    <property type="protein sequence ID" value="SHH54435.1"/>
    <property type="molecule type" value="Genomic_DNA"/>
</dbReference>
<dbReference type="PANTHER" id="PTHR22916:SF3">
    <property type="entry name" value="UDP-GLCNAC:BETAGAL BETA-1,3-N-ACETYLGLUCOSAMINYLTRANSFERASE-LIKE PROTEIN 1"/>
    <property type="match status" value="1"/>
</dbReference>
<reference evidence="3" key="1">
    <citation type="submission" date="2016-11" db="EMBL/GenBank/DDBJ databases">
        <authorList>
            <person name="Varghese N."/>
            <person name="Submissions S."/>
        </authorList>
    </citation>
    <scope>NUCLEOTIDE SEQUENCE [LARGE SCALE GENOMIC DNA]</scope>
    <source>
        <strain evidence="3">DSM 19859</strain>
    </source>
</reference>
<dbReference type="PANTHER" id="PTHR22916">
    <property type="entry name" value="GLYCOSYLTRANSFERASE"/>
    <property type="match status" value="1"/>
</dbReference>
<dbReference type="Pfam" id="PF00535">
    <property type="entry name" value="Glycos_transf_2"/>
    <property type="match status" value="1"/>
</dbReference>
<gene>
    <name evidence="2" type="ORF">SAMN04487999_0461</name>
</gene>
<dbReference type="SUPFAM" id="SSF53448">
    <property type="entry name" value="Nucleotide-diphospho-sugar transferases"/>
    <property type="match status" value="1"/>
</dbReference>
<dbReference type="Proteomes" id="UP000184240">
    <property type="component" value="Unassembled WGS sequence"/>
</dbReference>
<dbReference type="RefSeq" id="WP_084673024.1">
    <property type="nucleotide sequence ID" value="NZ_QOVN01000004.1"/>
</dbReference>
<dbReference type="CDD" id="cd00761">
    <property type="entry name" value="Glyco_tranf_GTA_type"/>
    <property type="match status" value="1"/>
</dbReference>
<keyword evidence="2" id="KW-0808">Transferase</keyword>
<sequence length="302" mass="35054">MKTIALSILIPVYNVALNDLIKRLIPQTEKLQIAFEIRIADDASTDAEIQKANALLAEQNQCIYTVFHENRGRTATRHFLAENALYDNLLFLDADVLPTKSDFLQIFEQNLGRAQVIFGGIAYPKILPDPERALHYTYGKSREGRSVSKRKKKPYLSLVSQHLLIDKSVFLKYNPAEENAYGLDPYFAHRLEQHQISVLHINNPTTHFGLETSASYVLKTHQALQTLVRLEHEEKMPRNYRPLQRVAQQVVKRNLQHKILRLFKTYEHHILKNLCGNNPSLRLFDLYRLCYYLKLTLEDESN</sequence>